<reference evidence="1" key="2">
    <citation type="journal article" date="2024" name="Plant">
        <title>Genomic evolution and insights into agronomic trait innovations of Sesamum species.</title>
        <authorList>
            <person name="Miao H."/>
            <person name="Wang L."/>
            <person name="Qu L."/>
            <person name="Liu H."/>
            <person name="Sun Y."/>
            <person name="Le M."/>
            <person name="Wang Q."/>
            <person name="Wei S."/>
            <person name="Zheng Y."/>
            <person name="Lin W."/>
            <person name="Duan Y."/>
            <person name="Cao H."/>
            <person name="Xiong S."/>
            <person name="Wang X."/>
            <person name="Wei L."/>
            <person name="Li C."/>
            <person name="Ma Q."/>
            <person name="Ju M."/>
            <person name="Zhao R."/>
            <person name="Li G."/>
            <person name="Mu C."/>
            <person name="Tian Q."/>
            <person name="Mei H."/>
            <person name="Zhang T."/>
            <person name="Gao T."/>
            <person name="Zhang H."/>
        </authorList>
    </citation>
    <scope>NUCLEOTIDE SEQUENCE</scope>
    <source>
        <strain evidence="1">G01</strain>
    </source>
</reference>
<evidence type="ECO:0000313" key="1">
    <source>
        <dbReference type="EMBL" id="KAL0381753.1"/>
    </source>
</evidence>
<gene>
    <name evidence="1" type="ORF">Sangu_0239600</name>
</gene>
<organism evidence="1">
    <name type="scientific">Sesamum angustifolium</name>
    <dbReference type="NCBI Taxonomy" id="2727405"/>
    <lineage>
        <taxon>Eukaryota</taxon>
        <taxon>Viridiplantae</taxon>
        <taxon>Streptophyta</taxon>
        <taxon>Embryophyta</taxon>
        <taxon>Tracheophyta</taxon>
        <taxon>Spermatophyta</taxon>
        <taxon>Magnoliopsida</taxon>
        <taxon>eudicotyledons</taxon>
        <taxon>Gunneridae</taxon>
        <taxon>Pentapetalae</taxon>
        <taxon>asterids</taxon>
        <taxon>lamiids</taxon>
        <taxon>Lamiales</taxon>
        <taxon>Pedaliaceae</taxon>
        <taxon>Sesamum</taxon>
    </lineage>
</organism>
<protein>
    <submittedName>
        <fullName evidence="1">Uncharacterized protein</fullName>
    </submittedName>
</protein>
<name>A0AAW2RQP8_9LAMI</name>
<reference evidence="1" key="1">
    <citation type="submission" date="2020-06" db="EMBL/GenBank/DDBJ databases">
        <authorList>
            <person name="Li T."/>
            <person name="Hu X."/>
            <person name="Zhang T."/>
            <person name="Song X."/>
            <person name="Zhang H."/>
            <person name="Dai N."/>
            <person name="Sheng W."/>
            <person name="Hou X."/>
            <person name="Wei L."/>
        </authorList>
    </citation>
    <scope>NUCLEOTIDE SEQUENCE</scope>
    <source>
        <strain evidence="1">G01</strain>
        <tissue evidence="1">Leaf</tissue>
    </source>
</reference>
<dbReference type="EMBL" id="JACGWK010000001">
    <property type="protein sequence ID" value="KAL0381753.1"/>
    <property type="molecule type" value="Genomic_DNA"/>
</dbReference>
<comment type="caution">
    <text evidence="1">The sequence shown here is derived from an EMBL/GenBank/DDBJ whole genome shotgun (WGS) entry which is preliminary data.</text>
</comment>
<dbReference type="AlphaFoldDB" id="A0AAW2RQP8"/>
<proteinExistence type="predicted"/>
<accession>A0AAW2RQP8</accession>
<sequence>MALMESIVSSSQVALNQACEAGGVCRMLVEAVEEGSAACQEHAAGILLLICKSCRERYRGMILKRRAMGLLQLTVGLACSRDNAKALLCCSEIATMVDHRGPSAPRTWRWKRLCER</sequence>